<name>A0AAE0KL29_9PEZI</name>
<feature type="domain" description="DUF6594" evidence="3">
    <location>
        <begin position="60"/>
        <end position="302"/>
    </location>
</feature>
<organism evidence="4 5">
    <name type="scientific">Podospora didyma</name>
    <dbReference type="NCBI Taxonomy" id="330526"/>
    <lineage>
        <taxon>Eukaryota</taxon>
        <taxon>Fungi</taxon>
        <taxon>Dikarya</taxon>
        <taxon>Ascomycota</taxon>
        <taxon>Pezizomycotina</taxon>
        <taxon>Sordariomycetes</taxon>
        <taxon>Sordariomycetidae</taxon>
        <taxon>Sordariales</taxon>
        <taxon>Podosporaceae</taxon>
        <taxon>Podospora</taxon>
    </lineage>
</organism>
<protein>
    <recommendedName>
        <fullName evidence="3">DUF6594 domain-containing protein</fullName>
    </recommendedName>
</protein>
<keyword evidence="5" id="KW-1185">Reference proteome</keyword>
<evidence type="ECO:0000256" key="2">
    <source>
        <dbReference type="SAM" id="Phobius"/>
    </source>
</evidence>
<comment type="caution">
    <text evidence="4">The sequence shown here is derived from an EMBL/GenBank/DDBJ whole genome shotgun (WGS) entry which is preliminary data.</text>
</comment>
<reference evidence="4" key="1">
    <citation type="journal article" date="2023" name="Mol. Phylogenet. Evol.">
        <title>Genome-scale phylogeny and comparative genomics of the fungal order Sordariales.</title>
        <authorList>
            <person name="Hensen N."/>
            <person name="Bonometti L."/>
            <person name="Westerberg I."/>
            <person name="Brannstrom I.O."/>
            <person name="Guillou S."/>
            <person name="Cros-Aarteil S."/>
            <person name="Calhoun S."/>
            <person name="Haridas S."/>
            <person name="Kuo A."/>
            <person name="Mondo S."/>
            <person name="Pangilinan J."/>
            <person name="Riley R."/>
            <person name="LaButti K."/>
            <person name="Andreopoulos B."/>
            <person name="Lipzen A."/>
            <person name="Chen C."/>
            <person name="Yan M."/>
            <person name="Daum C."/>
            <person name="Ng V."/>
            <person name="Clum A."/>
            <person name="Steindorff A."/>
            <person name="Ohm R.A."/>
            <person name="Martin F."/>
            <person name="Silar P."/>
            <person name="Natvig D.O."/>
            <person name="Lalanne C."/>
            <person name="Gautier V."/>
            <person name="Ament-Velasquez S.L."/>
            <person name="Kruys A."/>
            <person name="Hutchinson M.I."/>
            <person name="Powell A.J."/>
            <person name="Barry K."/>
            <person name="Miller A.N."/>
            <person name="Grigoriev I.V."/>
            <person name="Debuchy R."/>
            <person name="Gladieux P."/>
            <person name="Hiltunen Thoren M."/>
            <person name="Johannesson H."/>
        </authorList>
    </citation>
    <scope>NUCLEOTIDE SEQUENCE</scope>
    <source>
        <strain evidence="4">CBS 232.78</strain>
    </source>
</reference>
<evidence type="ECO:0000313" key="5">
    <source>
        <dbReference type="Proteomes" id="UP001285441"/>
    </source>
</evidence>
<dbReference type="Proteomes" id="UP001285441">
    <property type="component" value="Unassembled WGS sequence"/>
</dbReference>
<gene>
    <name evidence="4" type="ORF">B0H63DRAFT_241178</name>
</gene>
<evidence type="ECO:0000313" key="4">
    <source>
        <dbReference type="EMBL" id="KAK3378227.1"/>
    </source>
</evidence>
<dbReference type="AlphaFoldDB" id="A0AAE0KL29"/>
<dbReference type="Pfam" id="PF20237">
    <property type="entry name" value="DUF6594"/>
    <property type="match status" value="1"/>
</dbReference>
<sequence>MWPRAVRHPRNHPSPYSTNMATGFAPDDSAAEKADITVQASVKSDYGSSGKDFDYPLGFSRIAALQEEFDNTVFFRKFKSPVLRRILYSEGRLAFLANLLPESDRSEDNNLRALTTNQTRLPGQAPIKAPQDDLMNEFGEEFVTYATLVSWFRKMEELHPVPQPQIEDIKKYLLDEDVLEKETYDLLMNPPEDMASIRRPLPRWMTKVIHGPVSKCIERFGLSWHPNRSLLVGIGRCTQIAAAIPLVTLPVGIMFLYNLGKAASFGVAVGFTVVFAVVMMAAAHDNKEKTLVGICAYWGILMTIAAQLAAPTNHY</sequence>
<reference evidence="4" key="2">
    <citation type="submission" date="2023-06" db="EMBL/GenBank/DDBJ databases">
        <authorList>
            <consortium name="Lawrence Berkeley National Laboratory"/>
            <person name="Haridas S."/>
            <person name="Hensen N."/>
            <person name="Bonometti L."/>
            <person name="Westerberg I."/>
            <person name="Brannstrom I.O."/>
            <person name="Guillou S."/>
            <person name="Cros-Aarteil S."/>
            <person name="Calhoun S."/>
            <person name="Kuo A."/>
            <person name="Mondo S."/>
            <person name="Pangilinan J."/>
            <person name="Riley R."/>
            <person name="LaButti K."/>
            <person name="Andreopoulos B."/>
            <person name="Lipzen A."/>
            <person name="Chen C."/>
            <person name="Yanf M."/>
            <person name="Daum C."/>
            <person name="Ng V."/>
            <person name="Clum A."/>
            <person name="Steindorff A."/>
            <person name="Ohm R."/>
            <person name="Martin F."/>
            <person name="Silar P."/>
            <person name="Natvig D."/>
            <person name="Lalanne C."/>
            <person name="Gautier V."/>
            <person name="Ament-velasquez S.L."/>
            <person name="Kruys A."/>
            <person name="Hutchinson M.I."/>
            <person name="Powell A.J."/>
            <person name="Barry K."/>
            <person name="Miller A.N."/>
            <person name="Grigoriev I.V."/>
            <person name="Debuchy R."/>
            <person name="Gladieux P."/>
            <person name="Thoren M.H."/>
            <person name="Johannesson H."/>
        </authorList>
    </citation>
    <scope>NUCLEOTIDE SEQUENCE</scope>
    <source>
        <strain evidence="4">CBS 232.78</strain>
    </source>
</reference>
<evidence type="ECO:0000256" key="1">
    <source>
        <dbReference type="SAM" id="MobiDB-lite"/>
    </source>
</evidence>
<keyword evidence="2" id="KW-0812">Transmembrane</keyword>
<feature type="compositionally biased region" description="Basic residues" evidence="1">
    <location>
        <begin position="1"/>
        <end position="11"/>
    </location>
</feature>
<feature type="region of interest" description="Disordered" evidence="1">
    <location>
        <begin position="1"/>
        <end position="25"/>
    </location>
</feature>
<dbReference type="EMBL" id="JAULSW010000006">
    <property type="protein sequence ID" value="KAK3378227.1"/>
    <property type="molecule type" value="Genomic_DNA"/>
</dbReference>
<evidence type="ECO:0000259" key="3">
    <source>
        <dbReference type="Pfam" id="PF20237"/>
    </source>
</evidence>
<feature type="transmembrane region" description="Helical" evidence="2">
    <location>
        <begin position="263"/>
        <end position="283"/>
    </location>
</feature>
<dbReference type="InterPro" id="IPR046529">
    <property type="entry name" value="DUF6594"/>
</dbReference>
<keyword evidence="2" id="KW-0472">Membrane</keyword>
<feature type="transmembrane region" description="Helical" evidence="2">
    <location>
        <begin position="237"/>
        <end position="257"/>
    </location>
</feature>
<accession>A0AAE0KL29</accession>
<feature type="transmembrane region" description="Helical" evidence="2">
    <location>
        <begin position="290"/>
        <end position="310"/>
    </location>
</feature>
<proteinExistence type="predicted"/>
<keyword evidence="2" id="KW-1133">Transmembrane helix</keyword>